<organism evidence="5 6">
    <name type="scientific">Neodothiora populina</name>
    <dbReference type="NCBI Taxonomy" id="2781224"/>
    <lineage>
        <taxon>Eukaryota</taxon>
        <taxon>Fungi</taxon>
        <taxon>Dikarya</taxon>
        <taxon>Ascomycota</taxon>
        <taxon>Pezizomycotina</taxon>
        <taxon>Dothideomycetes</taxon>
        <taxon>Dothideomycetidae</taxon>
        <taxon>Dothideales</taxon>
        <taxon>Dothioraceae</taxon>
        <taxon>Neodothiora</taxon>
    </lineage>
</organism>
<dbReference type="EMBL" id="JBFMKM010000010">
    <property type="protein sequence ID" value="KAL1303101.1"/>
    <property type="molecule type" value="Genomic_DNA"/>
</dbReference>
<protein>
    <recommendedName>
        <fullName evidence="7">RING-14 protein</fullName>
    </recommendedName>
</protein>
<evidence type="ECO:0000313" key="6">
    <source>
        <dbReference type="Proteomes" id="UP001562354"/>
    </source>
</evidence>
<evidence type="ECO:0000259" key="4">
    <source>
        <dbReference type="PROSITE" id="PS51382"/>
    </source>
</evidence>
<evidence type="ECO:0000256" key="1">
    <source>
        <dbReference type="PROSITE-ProRule" id="PRU00175"/>
    </source>
</evidence>
<dbReference type="PANTHER" id="PTHR23327:SF51">
    <property type="entry name" value="TRANSCRIPTIONAL REGULATOR OF YEAST FORM ADHERENCE 3"/>
    <property type="match status" value="1"/>
</dbReference>
<dbReference type="InterPro" id="IPR001841">
    <property type="entry name" value="Znf_RING"/>
</dbReference>
<feature type="region of interest" description="Disordered" evidence="2">
    <location>
        <begin position="57"/>
        <end position="86"/>
    </location>
</feature>
<dbReference type="SUPFAM" id="SSF57850">
    <property type="entry name" value="RING/U-box"/>
    <property type="match status" value="1"/>
</dbReference>
<dbReference type="InterPro" id="IPR004331">
    <property type="entry name" value="SPX_dom"/>
</dbReference>
<proteinExistence type="predicted"/>
<keyword evidence="1" id="KW-0863">Zinc-finger</keyword>
<dbReference type="PROSITE" id="PS51382">
    <property type="entry name" value="SPX"/>
    <property type="match status" value="1"/>
</dbReference>
<dbReference type="InterPro" id="IPR013083">
    <property type="entry name" value="Znf_RING/FYVE/PHD"/>
</dbReference>
<dbReference type="Proteomes" id="UP001562354">
    <property type="component" value="Unassembled WGS sequence"/>
</dbReference>
<reference evidence="5 6" key="1">
    <citation type="submission" date="2024-07" db="EMBL/GenBank/DDBJ databases">
        <title>Draft sequence of the Neodothiora populina.</title>
        <authorList>
            <person name="Drown D.D."/>
            <person name="Schuette U.S."/>
            <person name="Buechlein A.B."/>
            <person name="Rusch D.R."/>
            <person name="Winton L.W."/>
            <person name="Adams G.A."/>
        </authorList>
    </citation>
    <scope>NUCLEOTIDE SEQUENCE [LARGE SCALE GENOMIC DNA]</scope>
    <source>
        <strain evidence="5 6">CPC 39397</strain>
    </source>
</reference>
<dbReference type="PANTHER" id="PTHR23327">
    <property type="entry name" value="RING FINGER PROTEIN 127"/>
    <property type="match status" value="1"/>
</dbReference>
<dbReference type="GeneID" id="95980241"/>
<sequence length="455" mass="50878">MKYGHEYKQLLASEGFPAEWVCEAVSYRELKKCIKKVQQELLAFGLDADTLHSVPAIFGVGTPPPPPPPEDEDEDEVLSERHETPSSFVPELWVAVDKESGSFVDAGLTQGTKDHFSRLRSTTTTDDDYGVEVEEQDARAERRPSVGSDVRWVNVPLSTAATFFDLLDPRLARLDALQQQEEKRLEGSIISLGNAIEALTHPIAKKRRSGKFKEQTDTGTWREILALYIDSAVFFSTYEQDHGTRTFTKAKAQLQQFSDTLLTQNLASKLKSPQSAHAFSHFISINLSILKAMRFQELNNEAVRKILKKLDKRTSLGAAKAYKGKPLSGPFAKSIATDMCAAMSSNVVCVVPQTTDFICPVCYGFAWRPIRLGCCSAIYCIRCVIRLQKEAERKCPMCREATIQGATAENIDDVTAAYLCRYFPSEVKERQRENERAATVDRFGEGFYRPGCAVM</sequence>
<keyword evidence="6" id="KW-1185">Reference proteome</keyword>
<gene>
    <name evidence="5" type="ORF">AAFC00_006542</name>
</gene>
<evidence type="ECO:0000259" key="3">
    <source>
        <dbReference type="PROSITE" id="PS50089"/>
    </source>
</evidence>
<evidence type="ECO:0000313" key="5">
    <source>
        <dbReference type="EMBL" id="KAL1303101.1"/>
    </source>
</evidence>
<comment type="caution">
    <text evidence="5">The sequence shown here is derived from an EMBL/GenBank/DDBJ whole genome shotgun (WGS) entry which is preliminary data.</text>
</comment>
<dbReference type="Gene3D" id="3.30.40.10">
    <property type="entry name" value="Zinc/RING finger domain, C3HC4 (zinc finger)"/>
    <property type="match status" value="1"/>
</dbReference>
<evidence type="ECO:0008006" key="7">
    <source>
        <dbReference type="Google" id="ProtNLM"/>
    </source>
</evidence>
<dbReference type="RefSeq" id="XP_069199376.1">
    <property type="nucleotide sequence ID" value="XM_069346509.1"/>
</dbReference>
<dbReference type="Pfam" id="PF03105">
    <property type="entry name" value="SPX"/>
    <property type="match status" value="1"/>
</dbReference>
<dbReference type="PROSITE" id="PS50089">
    <property type="entry name" value="ZF_RING_2"/>
    <property type="match status" value="1"/>
</dbReference>
<feature type="domain" description="RING-type" evidence="3">
    <location>
        <begin position="359"/>
        <end position="399"/>
    </location>
</feature>
<keyword evidence="1" id="KW-0862">Zinc</keyword>
<feature type="domain" description="SPX" evidence="4">
    <location>
        <begin position="1"/>
        <end position="324"/>
    </location>
</feature>
<accession>A0ABR3PAA7</accession>
<keyword evidence="1" id="KW-0479">Metal-binding</keyword>
<evidence type="ECO:0000256" key="2">
    <source>
        <dbReference type="SAM" id="MobiDB-lite"/>
    </source>
</evidence>
<name>A0ABR3PAA7_9PEZI</name>